<sequence>MSDNSDFMQAIAEGVARYLNAEPIGWEEFSVVVEIDDQGYVSGTYGYAYTTTGDPSAFAPDIDDIEDAVHAYWESLRPANDKGFIKMLFQANRHTGKVNADFEYDNSARWAVTPANIDDIISLLRPNLKSISSINDHGAELLGEYAVPNVRKGPEGDLDR</sequence>
<dbReference type="OrthoDB" id="7692537at2"/>
<dbReference type="EMBL" id="SMTL01000002">
    <property type="protein sequence ID" value="TDK37284.1"/>
    <property type="molecule type" value="Genomic_DNA"/>
</dbReference>
<dbReference type="Proteomes" id="UP000295238">
    <property type="component" value="Unassembled WGS sequence"/>
</dbReference>
<protein>
    <recommendedName>
        <fullName evidence="3">DUF600 family protein</fullName>
    </recommendedName>
</protein>
<evidence type="ECO:0000313" key="2">
    <source>
        <dbReference type="Proteomes" id="UP000295238"/>
    </source>
</evidence>
<dbReference type="SUPFAM" id="SSF160424">
    <property type="entry name" value="BH3703-like"/>
    <property type="match status" value="1"/>
</dbReference>
<evidence type="ECO:0000313" key="1">
    <source>
        <dbReference type="EMBL" id="TDK37284.1"/>
    </source>
</evidence>
<gene>
    <name evidence="1" type="ORF">E2F50_10420</name>
</gene>
<name>A0A4R5UKE0_9HYPH</name>
<keyword evidence="2" id="KW-1185">Reference proteome</keyword>
<reference evidence="1 2" key="1">
    <citation type="submission" date="2019-03" db="EMBL/GenBank/DDBJ databases">
        <title>Rhizobium sp. nov., an bacterium isolated from biocrust in Mu Us Desert.</title>
        <authorList>
            <person name="Lixiong L."/>
        </authorList>
    </citation>
    <scope>NUCLEOTIDE SEQUENCE [LARGE SCALE GENOMIC DNA]</scope>
    <source>
        <strain evidence="1 2">SPY-1</strain>
    </source>
</reference>
<dbReference type="InterPro" id="IPR036170">
    <property type="entry name" value="YezG-like_sf"/>
</dbReference>
<proteinExistence type="predicted"/>
<dbReference type="AlphaFoldDB" id="A0A4R5UKE0"/>
<dbReference type="RefSeq" id="WP_133316051.1">
    <property type="nucleotide sequence ID" value="NZ_SMTL01000002.1"/>
</dbReference>
<evidence type="ECO:0008006" key="3">
    <source>
        <dbReference type="Google" id="ProtNLM"/>
    </source>
</evidence>
<accession>A0A4R5UKE0</accession>
<organism evidence="1 2">
    <name type="scientific">Rhizobium deserti</name>
    <dbReference type="NCBI Taxonomy" id="2547961"/>
    <lineage>
        <taxon>Bacteria</taxon>
        <taxon>Pseudomonadati</taxon>
        <taxon>Pseudomonadota</taxon>
        <taxon>Alphaproteobacteria</taxon>
        <taxon>Hyphomicrobiales</taxon>
        <taxon>Rhizobiaceae</taxon>
        <taxon>Rhizobium/Agrobacterium group</taxon>
        <taxon>Rhizobium</taxon>
    </lineage>
</organism>
<comment type="caution">
    <text evidence="1">The sequence shown here is derived from an EMBL/GenBank/DDBJ whole genome shotgun (WGS) entry which is preliminary data.</text>
</comment>